<evidence type="ECO:0000256" key="7">
    <source>
        <dbReference type="SAM" id="MobiDB-lite"/>
    </source>
</evidence>
<dbReference type="GO" id="GO:0005789">
    <property type="term" value="C:endoplasmic reticulum membrane"/>
    <property type="evidence" value="ECO:0007669"/>
    <property type="project" value="UniProtKB-SubCell"/>
</dbReference>
<evidence type="ECO:0000256" key="8">
    <source>
        <dbReference type="SAM" id="Phobius"/>
    </source>
</evidence>
<name>A0A9P7ZLM8_9HYPO</name>
<comment type="subcellular location">
    <subcellularLocation>
        <location evidence="1">Endoplasmic reticulum membrane</location>
        <topology evidence="1">Multi-pass membrane protein</topology>
    </subcellularLocation>
</comment>
<keyword evidence="5 8" id="KW-1133">Transmembrane helix</keyword>
<evidence type="ECO:0000256" key="4">
    <source>
        <dbReference type="ARBA" id="ARBA00022824"/>
    </source>
</evidence>
<dbReference type="RefSeq" id="XP_046117819.1">
    <property type="nucleotide sequence ID" value="XM_046257598.1"/>
</dbReference>
<feature type="transmembrane region" description="Helical" evidence="8">
    <location>
        <begin position="187"/>
        <end position="204"/>
    </location>
</feature>
<comment type="similarity">
    <text evidence="2">Belongs to the INSIG family.</text>
</comment>
<accession>A0A9P7ZLM8</accession>
<feature type="region of interest" description="Disordered" evidence="7">
    <location>
        <begin position="73"/>
        <end position="99"/>
    </location>
</feature>
<evidence type="ECO:0000313" key="10">
    <source>
        <dbReference type="Proteomes" id="UP000887229"/>
    </source>
</evidence>
<feature type="compositionally biased region" description="Polar residues" evidence="7">
    <location>
        <begin position="19"/>
        <end position="28"/>
    </location>
</feature>
<reference evidence="9" key="1">
    <citation type="journal article" date="2021" name="IMA Fungus">
        <title>Genomic characterization of three marine fungi, including Emericellopsis atlantica sp. nov. with signatures of a generalist lifestyle and marine biomass degradation.</title>
        <authorList>
            <person name="Hagestad O.C."/>
            <person name="Hou L."/>
            <person name="Andersen J.H."/>
            <person name="Hansen E.H."/>
            <person name="Altermark B."/>
            <person name="Li C."/>
            <person name="Kuhnert E."/>
            <person name="Cox R.J."/>
            <person name="Crous P.W."/>
            <person name="Spatafora J.W."/>
            <person name="Lail K."/>
            <person name="Amirebrahimi M."/>
            <person name="Lipzen A."/>
            <person name="Pangilinan J."/>
            <person name="Andreopoulos W."/>
            <person name="Hayes R.D."/>
            <person name="Ng V."/>
            <person name="Grigoriev I.V."/>
            <person name="Jackson S.A."/>
            <person name="Sutton T.D.S."/>
            <person name="Dobson A.D.W."/>
            <person name="Rama T."/>
        </authorList>
    </citation>
    <scope>NUCLEOTIDE SEQUENCE</scope>
    <source>
        <strain evidence="9">TS7</strain>
    </source>
</reference>
<dbReference type="GeneID" id="70288501"/>
<dbReference type="Proteomes" id="UP000887229">
    <property type="component" value="Unassembled WGS sequence"/>
</dbReference>
<evidence type="ECO:0000256" key="1">
    <source>
        <dbReference type="ARBA" id="ARBA00004477"/>
    </source>
</evidence>
<evidence type="ECO:0000256" key="2">
    <source>
        <dbReference type="ARBA" id="ARBA00007475"/>
    </source>
</evidence>
<protein>
    <submittedName>
        <fullName evidence="9">Insulin-induced protein-domain-containing protein</fullName>
    </submittedName>
</protein>
<organism evidence="9 10">
    <name type="scientific">Emericellopsis atlantica</name>
    <dbReference type="NCBI Taxonomy" id="2614577"/>
    <lineage>
        <taxon>Eukaryota</taxon>
        <taxon>Fungi</taxon>
        <taxon>Dikarya</taxon>
        <taxon>Ascomycota</taxon>
        <taxon>Pezizomycotina</taxon>
        <taxon>Sordariomycetes</taxon>
        <taxon>Hypocreomycetidae</taxon>
        <taxon>Hypocreales</taxon>
        <taxon>Bionectriaceae</taxon>
        <taxon>Emericellopsis</taxon>
    </lineage>
</organism>
<dbReference type="InterPro" id="IPR025929">
    <property type="entry name" value="INSIG_fam"/>
</dbReference>
<keyword evidence="6 8" id="KW-0472">Membrane</keyword>
<dbReference type="PANTHER" id="PTHR15301">
    <property type="entry name" value="INSULIN-INDUCED GENE 1"/>
    <property type="match status" value="1"/>
</dbReference>
<dbReference type="EMBL" id="MU251256">
    <property type="protein sequence ID" value="KAG9253895.1"/>
    <property type="molecule type" value="Genomic_DNA"/>
</dbReference>
<dbReference type="OrthoDB" id="205546at2759"/>
<gene>
    <name evidence="9" type="ORF">F5Z01DRAFT_134925</name>
</gene>
<proteinExistence type="inferred from homology"/>
<evidence type="ECO:0000256" key="5">
    <source>
        <dbReference type="ARBA" id="ARBA00022989"/>
    </source>
</evidence>
<comment type="caution">
    <text evidence="9">The sequence shown here is derived from an EMBL/GenBank/DDBJ whole genome shotgun (WGS) entry which is preliminary data.</text>
</comment>
<dbReference type="PANTHER" id="PTHR15301:SF3">
    <property type="entry name" value="PROTEIN NSG1-RELATED"/>
    <property type="match status" value="1"/>
</dbReference>
<dbReference type="GO" id="GO:0016126">
    <property type="term" value="P:sterol biosynthetic process"/>
    <property type="evidence" value="ECO:0007669"/>
    <property type="project" value="TreeGrafter"/>
</dbReference>
<keyword evidence="10" id="KW-1185">Reference proteome</keyword>
<evidence type="ECO:0000256" key="6">
    <source>
        <dbReference type="ARBA" id="ARBA00023136"/>
    </source>
</evidence>
<dbReference type="AlphaFoldDB" id="A0A9P7ZLM8"/>
<evidence type="ECO:0000313" key="9">
    <source>
        <dbReference type="EMBL" id="KAG9253895.1"/>
    </source>
</evidence>
<feature type="transmembrane region" description="Helical" evidence="8">
    <location>
        <begin position="288"/>
        <end position="306"/>
    </location>
</feature>
<evidence type="ECO:0000256" key="3">
    <source>
        <dbReference type="ARBA" id="ARBA00022692"/>
    </source>
</evidence>
<feature type="transmembrane region" description="Helical" evidence="8">
    <location>
        <begin position="263"/>
        <end position="282"/>
    </location>
</feature>
<keyword evidence="4" id="KW-0256">Endoplasmic reticulum</keyword>
<feature type="region of interest" description="Disordered" evidence="7">
    <location>
        <begin position="1"/>
        <end position="40"/>
    </location>
</feature>
<sequence length="398" mass="42857">MADDGPPLLKPVPRRPFNVNLTSATPPSDDNEQDERPQLDRAQFLLTPSDATPSMSRSPSSMNLTSSTLYGIYSPTTSGGQDADFDEGETPWGTGARTPVRRTSVDEATYELMVGRAHVNRRRSSHRALDTTKPHSTPGRGPVATAISYGLRALLLFALGVGYGVLLAKFQDGNAWAPSQSHNFKNLAFWGVAATVWGGMMPWLDSLWFDVFGEEARENEVAITVETDSNNGSDPATDWAIVMRAIGVFVGIMLAIRKVAWVSTLQVSLTLAMVNPLLWWLIDRSQVGFILSAAVGLVGWLIAMGVDPHMVPLPPSSHLALIRAGGLAPGGANQTVTALANSAEAPFLLARLASQETVETGIWMLSVLFCSCLCFGNIGRRLAWEPSAVGRGRWGGVR</sequence>
<keyword evidence="3 8" id="KW-0812">Transmembrane</keyword>
<dbReference type="Pfam" id="PF07281">
    <property type="entry name" value="INSIG"/>
    <property type="match status" value="1"/>
</dbReference>
<feature type="transmembrane region" description="Helical" evidence="8">
    <location>
        <begin position="146"/>
        <end position="166"/>
    </location>
</feature>
<feature type="region of interest" description="Disordered" evidence="7">
    <location>
        <begin position="121"/>
        <end position="141"/>
    </location>
</feature>